<accession>A0A2S6HZ06</accession>
<name>A0A2S6HZ06_9FIRM</name>
<evidence type="ECO:0000313" key="2">
    <source>
        <dbReference type="Proteomes" id="UP000237749"/>
    </source>
</evidence>
<evidence type="ECO:0000313" key="1">
    <source>
        <dbReference type="EMBL" id="PPK83383.1"/>
    </source>
</evidence>
<organism evidence="1 2">
    <name type="scientific">Lacrimispora xylanisolvens</name>
    <dbReference type="NCBI Taxonomy" id="384636"/>
    <lineage>
        <taxon>Bacteria</taxon>
        <taxon>Bacillati</taxon>
        <taxon>Bacillota</taxon>
        <taxon>Clostridia</taxon>
        <taxon>Lachnospirales</taxon>
        <taxon>Lachnospiraceae</taxon>
        <taxon>Lacrimispora</taxon>
    </lineage>
</organism>
<sequence>MIIFEESVEKIYPGTHLGVLIVKGITQKAECKKEDEAAFLNALRKKYEGVTRKELKKQSPVDAYAAYYKRFGQSYHLLAQLDSMLKGEKTCVYKSPLLQSMFFNELESMLLTAGHDLNKLKLPLHLNLAAGTECYQSISGRELTAAAGDMIMSDSTRVFSSILKGPDYDTRLTPDTRDVLFTIYAPPGIDAFKVKTALIRLEERIRAFAPGSKTEILQVLTVMSR</sequence>
<dbReference type="EMBL" id="PTJA01000001">
    <property type="protein sequence ID" value="PPK83383.1"/>
    <property type="molecule type" value="Genomic_DNA"/>
</dbReference>
<dbReference type="SUPFAM" id="SSF56037">
    <property type="entry name" value="PheT/TilS domain"/>
    <property type="match status" value="1"/>
</dbReference>
<dbReference type="AlphaFoldDB" id="A0A2S6HZ06"/>
<protein>
    <submittedName>
        <fullName evidence="1">DNA/RNA-binding domain of Phe-tRNA-synthetase-like protein</fullName>
    </submittedName>
</protein>
<dbReference type="Proteomes" id="UP000237749">
    <property type="component" value="Unassembled WGS sequence"/>
</dbReference>
<keyword evidence="2" id="KW-1185">Reference proteome</keyword>
<dbReference type="PANTHER" id="PTHR39209">
    <property type="match status" value="1"/>
</dbReference>
<proteinExistence type="predicted"/>
<reference evidence="1 2" key="1">
    <citation type="submission" date="2018-02" db="EMBL/GenBank/DDBJ databases">
        <title>Genomic Encyclopedia of Archaeal and Bacterial Type Strains, Phase II (KMG-II): from individual species to whole genera.</title>
        <authorList>
            <person name="Goeker M."/>
        </authorList>
    </citation>
    <scope>NUCLEOTIDE SEQUENCE [LARGE SCALE GENOMIC DNA]</scope>
    <source>
        <strain evidence="1 2">DSM 3808</strain>
    </source>
</reference>
<dbReference type="PANTHER" id="PTHR39209:SF2">
    <property type="entry name" value="CYTOPLASMIC PROTEIN"/>
    <property type="match status" value="1"/>
</dbReference>
<gene>
    <name evidence="1" type="ORF">BXY41_101446</name>
</gene>
<comment type="caution">
    <text evidence="1">The sequence shown here is derived from an EMBL/GenBank/DDBJ whole genome shotgun (WGS) entry which is preliminary data.</text>
</comment>
<dbReference type="RefSeq" id="WP_104434110.1">
    <property type="nucleotide sequence ID" value="NZ_PTJA01000001.1"/>
</dbReference>
<dbReference type="OrthoDB" id="1550991at2"/>